<dbReference type="RefSeq" id="WP_069572556.1">
    <property type="nucleotide sequence ID" value="NZ_CP017157.1"/>
</dbReference>
<keyword evidence="3" id="KW-1185">Reference proteome</keyword>
<feature type="region of interest" description="Disordered" evidence="1">
    <location>
        <begin position="726"/>
        <end position="774"/>
    </location>
</feature>
<name>A0A1D7VUE7_9ACTN</name>
<dbReference type="AlphaFoldDB" id="A0A1D7VUE7"/>
<protein>
    <submittedName>
        <fullName evidence="2">Uncharacterized protein</fullName>
    </submittedName>
</protein>
<dbReference type="KEGG" id="slc:SL103_32675"/>
<accession>A0A1D7VUE7</accession>
<organism evidence="2 3">
    <name type="scientific">Streptomyces lydicus</name>
    <dbReference type="NCBI Taxonomy" id="47763"/>
    <lineage>
        <taxon>Bacteria</taxon>
        <taxon>Bacillati</taxon>
        <taxon>Actinomycetota</taxon>
        <taxon>Actinomycetes</taxon>
        <taxon>Kitasatosporales</taxon>
        <taxon>Streptomycetaceae</taxon>
        <taxon>Streptomyces</taxon>
    </lineage>
</organism>
<feature type="compositionally biased region" description="Acidic residues" evidence="1">
    <location>
        <begin position="741"/>
        <end position="767"/>
    </location>
</feature>
<evidence type="ECO:0000256" key="1">
    <source>
        <dbReference type="SAM" id="MobiDB-lite"/>
    </source>
</evidence>
<dbReference type="EMBL" id="CP017157">
    <property type="protein sequence ID" value="AOP50386.1"/>
    <property type="molecule type" value="Genomic_DNA"/>
</dbReference>
<dbReference type="Proteomes" id="UP000094094">
    <property type="component" value="Chromosome"/>
</dbReference>
<sequence length="774" mass="84203">MTTEEKITFDWGDTRVEVSGFRPVLPKAPDGDDRQKVIAAARTNRLAALPEDAWHAVARGAVTPDAVAVQLQSQAGEAGLLMAEHVDGATLRSLHSRVWLTELFPGIQPRTGQEAMEIPDPKVMGVVRDGRPEALLTYEYQDHDHLRNHLWQTIEGTLRLNSYAPSVLARRVTRAVIAHPVELRFEDGSDPVYVLVVRDGITRVASAWNVLAGPRAEPDEVADLAADMLLAGAEGTRTEAGKTRSQHLGQAREAQRRKLREEFERGCVPGQRPADRAIQIGQTYVLPAQIAVGIEPYPDNKLDDADLFDDALRSILASVHVEFKEWTPAAQNVEVATRALNRLVQIPPDGVDADDLRHVYGLAVGRIGTADFPTVFKNGDIPGTALWRAVYLVNILTRPDLFEALKNYAKEIKGERRMATKGFAGLLGPLVDRPWRTAKQDVTKQARNAWTNGGVLCDDVVKADWDPVPTEDFTTLVEPARKGDEHARLTLAVGGGVALIADKLLTRNVGSAVGAPRENGGVPFRADVHTTVGNLARRDNELGLWTLALTAQRFLDTGLPRNAATRRPLIKRTDPAHDADGYVHYKVDPAAPDRVFRDEAGEPVLLTQWDVVWASDEAKARKETEKRHTRYGGLLAASPATAAPDGGQPAAGTAEDERDGDAPAGAGPRKPSAAQRSAAERRRLGELLEQARESIDALLDLAPQLGTWPPLLGRAEEWGKLHSSASHVQAALWNHRPPEADREEADGADGEDETEDGAEAHDEDAEEPAAVAGD</sequence>
<evidence type="ECO:0000313" key="3">
    <source>
        <dbReference type="Proteomes" id="UP000094094"/>
    </source>
</evidence>
<evidence type="ECO:0000313" key="2">
    <source>
        <dbReference type="EMBL" id="AOP50386.1"/>
    </source>
</evidence>
<proteinExistence type="predicted"/>
<feature type="region of interest" description="Disordered" evidence="1">
    <location>
        <begin position="620"/>
        <end position="680"/>
    </location>
</feature>
<reference evidence="2 3" key="1">
    <citation type="submission" date="2016-09" db="EMBL/GenBank/DDBJ databases">
        <title>Complete genome sequencing of Streptomyces lydicus 103 and metabolic pathways analysis of antibiotic biosynthesis.</title>
        <authorList>
            <person name="Jia N."/>
            <person name="Ding M.-Z."/>
            <person name="Gao F."/>
            <person name="Yuan Y.-J."/>
        </authorList>
    </citation>
    <scope>NUCLEOTIDE SEQUENCE [LARGE SCALE GENOMIC DNA]</scope>
    <source>
        <strain evidence="2 3">103</strain>
    </source>
</reference>
<gene>
    <name evidence="2" type="ORF">SL103_32675</name>
</gene>